<feature type="region of interest" description="Disordered" evidence="12">
    <location>
        <begin position="693"/>
        <end position="724"/>
    </location>
</feature>
<organism evidence="16 18">
    <name type="scientific">Bursaphelenchus xylophilus</name>
    <name type="common">Pinewood nematode worm</name>
    <name type="synonym">Aphelenchoides xylophilus</name>
    <dbReference type="NCBI Taxonomy" id="6326"/>
    <lineage>
        <taxon>Eukaryota</taxon>
        <taxon>Metazoa</taxon>
        <taxon>Ecdysozoa</taxon>
        <taxon>Nematoda</taxon>
        <taxon>Chromadorea</taxon>
        <taxon>Rhabditida</taxon>
        <taxon>Tylenchina</taxon>
        <taxon>Tylenchomorpha</taxon>
        <taxon>Aphelenchoidea</taxon>
        <taxon>Aphelenchoididae</taxon>
        <taxon>Bursaphelenchus</taxon>
    </lineage>
</organism>
<dbReference type="Pfam" id="PF00999">
    <property type="entry name" value="Na_H_Exchanger"/>
    <property type="match status" value="1"/>
</dbReference>
<evidence type="ECO:0000256" key="11">
    <source>
        <dbReference type="RuleBase" id="RU003722"/>
    </source>
</evidence>
<feature type="domain" description="Cation/H+ exchanger transmembrane" evidence="14">
    <location>
        <begin position="195"/>
        <end position="588"/>
    </location>
</feature>
<dbReference type="GO" id="GO:0015386">
    <property type="term" value="F:potassium:proton antiporter activity"/>
    <property type="evidence" value="ECO:0007669"/>
    <property type="project" value="TreeGrafter"/>
</dbReference>
<reference evidence="15" key="2">
    <citation type="submission" date="2020-09" db="EMBL/GenBank/DDBJ databases">
        <authorList>
            <person name="Kikuchi T."/>
        </authorList>
    </citation>
    <scope>NUCLEOTIDE SEQUENCE</scope>
    <source>
        <strain evidence="15">Ka4C1</strain>
    </source>
</reference>
<proteinExistence type="inferred from homology"/>
<keyword evidence="17" id="KW-1185">Reference proteome</keyword>
<dbReference type="Proteomes" id="UP000095284">
    <property type="component" value="Unplaced"/>
</dbReference>
<name>A0A1I7RVR3_BURXY</name>
<keyword evidence="2 11" id="KW-0813">Transport</keyword>
<dbReference type="Gene3D" id="6.10.140.1330">
    <property type="match status" value="1"/>
</dbReference>
<dbReference type="GO" id="GO:0015385">
    <property type="term" value="F:sodium:proton antiporter activity"/>
    <property type="evidence" value="ECO:0007669"/>
    <property type="project" value="InterPro"/>
</dbReference>
<dbReference type="PANTHER" id="PTHR10110">
    <property type="entry name" value="SODIUM/HYDROGEN EXCHANGER"/>
    <property type="match status" value="1"/>
</dbReference>
<reference evidence="18" key="1">
    <citation type="submission" date="2016-11" db="UniProtKB">
        <authorList>
            <consortium name="WormBaseParasite"/>
        </authorList>
    </citation>
    <scope>IDENTIFICATION</scope>
</reference>
<keyword evidence="10 11" id="KW-0739">Sodium transport</keyword>
<evidence type="ECO:0000313" key="18">
    <source>
        <dbReference type="WBParaSite" id="BXY_0482500.1"/>
    </source>
</evidence>
<dbReference type="WBParaSite" id="BXY_0482500.1">
    <property type="protein sequence ID" value="BXY_0482500.1"/>
    <property type="gene ID" value="BXY_0482500"/>
</dbReference>
<keyword evidence="9 13" id="KW-0472">Membrane</keyword>
<evidence type="ECO:0000259" key="14">
    <source>
        <dbReference type="Pfam" id="PF00999"/>
    </source>
</evidence>
<dbReference type="NCBIfam" id="TIGR00840">
    <property type="entry name" value="b_cpa1"/>
    <property type="match status" value="1"/>
</dbReference>
<evidence type="ECO:0000256" key="4">
    <source>
        <dbReference type="ARBA" id="ARBA00022692"/>
    </source>
</evidence>
<comment type="subcellular location">
    <subcellularLocation>
        <location evidence="1">Golgi apparatus membrane</location>
        <topology evidence="1">Multi-pass membrane protein</topology>
    </subcellularLocation>
</comment>
<feature type="transmembrane region" description="Helical" evidence="13">
    <location>
        <begin position="243"/>
        <end position="260"/>
    </location>
</feature>
<keyword evidence="4 11" id="KW-0812">Transmembrane</keyword>
<keyword evidence="7" id="KW-0915">Sodium</keyword>
<evidence type="ECO:0000256" key="5">
    <source>
        <dbReference type="ARBA" id="ARBA00022989"/>
    </source>
</evidence>
<dbReference type="eggNOG" id="KOG1965">
    <property type="taxonomic scope" value="Eukaryota"/>
</dbReference>
<sequence>MRWDGVSSIILLGILVASTFVLVILNSTGFDTVSKTILTVPTEKYDPSLVTRRPGIAGRPIEAIANPNFKNGQGKEVRYNVVNRRGNPVVSSGSGAKRGNGTAVAQGMTSNVTMDATTPSDDQIAKQKADEERKHENEEKLTILDPVAMQLHNLSESLTNETSKVPIIEEAATQSEEKKDGLAIFFILFVIVLATLLVHVIIVTEFHYMPESLAIVLLGAAIGFLLSYSKWDWREVETFNPNFFFLVLLPPIIFESGYNLNKGNFFANIVPILSFAIIGTALSAFVMGFGVWFLGYMGVIYKLTAVESFAFGSMISAVDPVITLAIFQALKVDAQLYMLAFGESMLNDAVAIVLASTALEMNSPHLAELSSMDMANYAFLRFMSMFFISALLGAAVGFISALLFKHVHLRRTPSLELALLIVFAYLPYGMAEALSLSGIMAILFCAITMSQYTHFNISPITQLTMQQTFRTLSFVAETSTFAYLGLALFTIKLVFQPIFMVWSVILLFVSRAASIFPISYVVNKCSSRRISMKNQMIMWFSGMRGAVAFALALHMQLDDPETKRMILTSTLFIVLFTVVFMGGSALPFIKFLNKFYPEEQVLRAKKKSRKQRVEKKKKVNKVVLSKTNEMALMDQSEFTTECEDSDGYKSDATADNFFTRLNERIVKPLFVRRVTYQERQENRARFQHLASELMKRPNRPNQSSSDDEEYYLPTKSSRRPLIPM</sequence>
<evidence type="ECO:0000256" key="1">
    <source>
        <dbReference type="ARBA" id="ARBA00004653"/>
    </source>
</evidence>
<evidence type="ECO:0000256" key="12">
    <source>
        <dbReference type="SAM" id="MobiDB-lite"/>
    </source>
</evidence>
<dbReference type="Proteomes" id="UP000659654">
    <property type="component" value="Unassembled WGS sequence"/>
</dbReference>
<keyword evidence="5 13" id="KW-1133">Transmembrane helix</keyword>
<evidence type="ECO:0000313" key="16">
    <source>
        <dbReference type="Proteomes" id="UP000095284"/>
    </source>
</evidence>
<dbReference type="PANTHER" id="PTHR10110:SF191">
    <property type="entry name" value="SODIUM_HYDROGEN EXCHANGER 8"/>
    <property type="match status" value="1"/>
</dbReference>
<dbReference type="AlphaFoldDB" id="A0A1I7RVR3"/>
<dbReference type="InterPro" id="IPR018422">
    <property type="entry name" value="Cation/H_exchanger_CPA1"/>
</dbReference>
<feature type="transmembrane region" description="Helical" evidence="13">
    <location>
        <begin position="214"/>
        <end position="231"/>
    </location>
</feature>
<dbReference type="PRINTS" id="PR01084">
    <property type="entry name" value="NAHEXCHNGR"/>
</dbReference>
<comment type="similarity">
    <text evidence="11">Belongs to the monovalent cation:proton antiporter 1 (CPA1) transporter (TC 2.A.36) family.</text>
</comment>
<keyword evidence="3 11" id="KW-0050">Antiport</keyword>
<evidence type="ECO:0000256" key="2">
    <source>
        <dbReference type="ARBA" id="ARBA00022448"/>
    </source>
</evidence>
<evidence type="ECO:0000313" key="17">
    <source>
        <dbReference type="Proteomes" id="UP000659654"/>
    </source>
</evidence>
<keyword evidence="6" id="KW-0333">Golgi apparatus</keyword>
<keyword evidence="8 11" id="KW-0406">Ion transport</keyword>
<dbReference type="OrthoDB" id="196264at2759"/>
<feature type="transmembrane region" description="Helical" evidence="13">
    <location>
        <begin position="534"/>
        <end position="553"/>
    </location>
</feature>
<dbReference type="InterPro" id="IPR006153">
    <property type="entry name" value="Cation/H_exchanger_TM"/>
</dbReference>
<evidence type="ECO:0000256" key="6">
    <source>
        <dbReference type="ARBA" id="ARBA00023034"/>
    </source>
</evidence>
<feature type="transmembrane region" description="Helical" evidence="13">
    <location>
        <begin position="565"/>
        <end position="589"/>
    </location>
</feature>
<evidence type="ECO:0000256" key="9">
    <source>
        <dbReference type="ARBA" id="ARBA00023136"/>
    </source>
</evidence>
<evidence type="ECO:0000256" key="13">
    <source>
        <dbReference type="SAM" id="Phobius"/>
    </source>
</evidence>
<feature type="transmembrane region" description="Helical" evidence="13">
    <location>
        <begin position="424"/>
        <end position="450"/>
    </location>
</feature>
<feature type="transmembrane region" description="Helical" evidence="13">
    <location>
        <begin position="272"/>
        <end position="297"/>
    </location>
</feature>
<dbReference type="Proteomes" id="UP000582659">
    <property type="component" value="Unassembled WGS sequence"/>
</dbReference>
<protein>
    <recommendedName>
        <fullName evidence="11">Sodium/hydrogen exchanger</fullName>
    </recommendedName>
</protein>
<feature type="transmembrane region" description="Helical" evidence="13">
    <location>
        <begin position="309"/>
        <end position="330"/>
    </location>
</feature>
<dbReference type="SMR" id="A0A1I7RVR3"/>
<evidence type="ECO:0000256" key="7">
    <source>
        <dbReference type="ARBA" id="ARBA00023053"/>
    </source>
</evidence>
<feature type="region of interest" description="Disordered" evidence="12">
    <location>
        <begin position="88"/>
        <end position="138"/>
    </location>
</feature>
<evidence type="ECO:0000256" key="8">
    <source>
        <dbReference type="ARBA" id="ARBA00023065"/>
    </source>
</evidence>
<accession>A0A1I7RVR3</accession>
<dbReference type="GO" id="GO:0000139">
    <property type="term" value="C:Golgi membrane"/>
    <property type="evidence" value="ECO:0007669"/>
    <property type="project" value="UniProtKB-SubCell"/>
</dbReference>
<feature type="transmembrane region" description="Helical" evidence="13">
    <location>
        <begin position="182"/>
        <end position="202"/>
    </location>
</feature>
<dbReference type="GO" id="GO:0051453">
    <property type="term" value="P:regulation of intracellular pH"/>
    <property type="evidence" value="ECO:0007669"/>
    <property type="project" value="TreeGrafter"/>
</dbReference>
<feature type="transmembrane region" description="Helical" evidence="13">
    <location>
        <begin position="6"/>
        <end position="25"/>
    </location>
</feature>
<evidence type="ECO:0000313" key="15">
    <source>
        <dbReference type="EMBL" id="CAD5208573.1"/>
    </source>
</evidence>
<gene>
    <name evidence="15" type="ORF">BXYJ_LOCUS809</name>
</gene>
<dbReference type="EMBL" id="CAJFDI010000001">
    <property type="protein sequence ID" value="CAD5208573.1"/>
    <property type="molecule type" value="Genomic_DNA"/>
</dbReference>
<evidence type="ECO:0000256" key="3">
    <source>
        <dbReference type="ARBA" id="ARBA00022449"/>
    </source>
</evidence>
<feature type="compositionally biased region" description="Basic and acidic residues" evidence="12">
    <location>
        <begin position="123"/>
        <end position="138"/>
    </location>
</feature>
<feature type="transmembrane region" description="Helical" evidence="13">
    <location>
        <begin position="501"/>
        <end position="522"/>
    </location>
</feature>
<dbReference type="EMBL" id="CAJFCV020000001">
    <property type="protein sequence ID" value="CAG9082036.1"/>
    <property type="molecule type" value="Genomic_DNA"/>
</dbReference>
<evidence type="ECO:0000256" key="10">
    <source>
        <dbReference type="ARBA" id="ARBA00023201"/>
    </source>
</evidence>
<feature type="transmembrane region" description="Helical" evidence="13">
    <location>
        <begin position="471"/>
        <end position="495"/>
    </location>
</feature>
<feature type="transmembrane region" description="Helical" evidence="13">
    <location>
        <begin position="379"/>
        <end position="404"/>
    </location>
</feature>
<feature type="compositionally biased region" description="Polar residues" evidence="12">
    <location>
        <begin position="107"/>
        <end position="121"/>
    </location>
</feature>
<dbReference type="InterPro" id="IPR004709">
    <property type="entry name" value="NaH_exchanger"/>
</dbReference>